<evidence type="ECO:0000313" key="3">
    <source>
        <dbReference type="Proteomes" id="UP000807025"/>
    </source>
</evidence>
<keyword evidence="3" id="KW-1185">Reference proteome</keyword>
<proteinExistence type="predicted"/>
<evidence type="ECO:0000256" key="1">
    <source>
        <dbReference type="SAM" id="MobiDB-lite"/>
    </source>
</evidence>
<dbReference type="EMBL" id="MU154780">
    <property type="protein sequence ID" value="KAF9487418.1"/>
    <property type="molecule type" value="Genomic_DNA"/>
</dbReference>
<accession>A0A9P6D989</accession>
<protein>
    <submittedName>
        <fullName evidence="2">Uncharacterized protein</fullName>
    </submittedName>
</protein>
<evidence type="ECO:0000313" key="2">
    <source>
        <dbReference type="EMBL" id="KAF9487418.1"/>
    </source>
</evidence>
<reference evidence="2" key="1">
    <citation type="submission" date="2020-11" db="EMBL/GenBank/DDBJ databases">
        <authorList>
            <consortium name="DOE Joint Genome Institute"/>
            <person name="Ahrendt S."/>
            <person name="Riley R."/>
            <person name="Andreopoulos W."/>
            <person name="Labutti K."/>
            <person name="Pangilinan J."/>
            <person name="Ruiz-Duenas F.J."/>
            <person name="Barrasa J.M."/>
            <person name="Sanchez-Garcia M."/>
            <person name="Camarero S."/>
            <person name="Miyauchi S."/>
            <person name="Serrano A."/>
            <person name="Linde D."/>
            <person name="Babiker R."/>
            <person name="Drula E."/>
            <person name="Ayuso-Fernandez I."/>
            <person name="Pacheco R."/>
            <person name="Padilla G."/>
            <person name="Ferreira P."/>
            <person name="Barriuso J."/>
            <person name="Kellner H."/>
            <person name="Castanera R."/>
            <person name="Alfaro M."/>
            <person name="Ramirez L."/>
            <person name="Pisabarro A.G."/>
            <person name="Kuo A."/>
            <person name="Tritt A."/>
            <person name="Lipzen A."/>
            <person name="He G."/>
            <person name="Yan M."/>
            <person name="Ng V."/>
            <person name="Cullen D."/>
            <person name="Martin F."/>
            <person name="Rosso M.-N."/>
            <person name="Henrissat B."/>
            <person name="Hibbett D."/>
            <person name="Martinez A.T."/>
            <person name="Grigoriev I.V."/>
        </authorList>
    </citation>
    <scope>NUCLEOTIDE SEQUENCE</scope>
    <source>
        <strain evidence="2">ATCC 90797</strain>
    </source>
</reference>
<sequence length="56" mass="5236">MDERSGEGIPGGGDNARGILNGEAIASPNDGGGTDGTSSASRTSSNASGKAGGRSA</sequence>
<feature type="compositionally biased region" description="Low complexity" evidence="1">
    <location>
        <begin position="36"/>
        <end position="49"/>
    </location>
</feature>
<comment type="caution">
    <text evidence="2">The sequence shown here is derived from an EMBL/GenBank/DDBJ whole genome shotgun (WGS) entry which is preliminary data.</text>
</comment>
<organism evidence="2 3">
    <name type="scientific">Pleurotus eryngii</name>
    <name type="common">Boletus of the steppes</name>
    <dbReference type="NCBI Taxonomy" id="5323"/>
    <lineage>
        <taxon>Eukaryota</taxon>
        <taxon>Fungi</taxon>
        <taxon>Dikarya</taxon>
        <taxon>Basidiomycota</taxon>
        <taxon>Agaricomycotina</taxon>
        <taxon>Agaricomycetes</taxon>
        <taxon>Agaricomycetidae</taxon>
        <taxon>Agaricales</taxon>
        <taxon>Pleurotineae</taxon>
        <taxon>Pleurotaceae</taxon>
        <taxon>Pleurotus</taxon>
    </lineage>
</organism>
<feature type="region of interest" description="Disordered" evidence="1">
    <location>
        <begin position="1"/>
        <end position="56"/>
    </location>
</feature>
<gene>
    <name evidence="2" type="ORF">BDN71DRAFT_1458531</name>
</gene>
<dbReference type="Proteomes" id="UP000807025">
    <property type="component" value="Unassembled WGS sequence"/>
</dbReference>
<dbReference type="AlphaFoldDB" id="A0A9P6D989"/>
<name>A0A9P6D989_PLEER</name>